<evidence type="ECO:0000256" key="3">
    <source>
        <dbReference type="ARBA" id="ARBA00023125"/>
    </source>
</evidence>
<gene>
    <name evidence="8" type="ORF">F0919_10440</name>
</gene>
<keyword evidence="1 5" id="KW-0597">Phosphoprotein</keyword>
<dbReference type="Proteomes" id="UP000323632">
    <property type="component" value="Unassembled WGS sequence"/>
</dbReference>
<dbReference type="RefSeq" id="WP_150032686.1">
    <property type="nucleotide sequence ID" value="NZ_VWSH01000002.1"/>
</dbReference>
<dbReference type="PRINTS" id="PR00038">
    <property type="entry name" value="HTHLUXR"/>
</dbReference>
<dbReference type="Pfam" id="PF00072">
    <property type="entry name" value="Response_reg"/>
    <property type="match status" value="1"/>
</dbReference>
<dbReference type="CDD" id="cd06170">
    <property type="entry name" value="LuxR_C_like"/>
    <property type="match status" value="1"/>
</dbReference>
<feature type="modified residue" description="4-aspartylphosphate" evidence="5">
    <location>
        <position position="58"/>
    </location>
</feature>
<dbReference type="GO" id="GO:0003677">
    <property type="term" value="F:DNA binding"/>
    <property type="evidence" value="ECO:0007669"/>
    <property type="project" value="UniProtKB-KW"/>
</dbReference>
<dbReference type="InterPro" id="IPR000792">
    <property type="entry name" value="Tscrpt_reg_LuxR_C"/>
</dbReference>
<dbReference type="InterPro" id="IPR001789">
    <property type="entry name" value="Sig_transdc_resp-reg_receiver"/>
</dbReference>
<evidence type="ECO:0000256" key="1">
    <source>
        <dbReference type="ARBA" id="ARBA00022553"/>
    </source>
</evidence>
<evidence type="ECO:0000313" key="9">
    <source>
        <dbReference type="Proteomes" id="UP000323632"/>
    </source>
</evidence>
<evidence type="ECO:0000259" key="7">
    <source>
        <dbReference type="PROSITE" id="PS50110"/>
    </source>
</evidence>
<dbReference type="SUPFAM" id="SSF46894">
    <property type="entry name" value="C-terminal effector domain of the bipartite response regulators"/>
    <property type="match status" value="1"/>
</dbReference>
<name>A0A5M6CJ09_9BACT</name>
<dbReference type="GO" id="GO:0006355">
    <property type="term" value="P:regulation of DNA-templated transcription"/>
    <property type="evidence" value="ECO:0007669"/>
    <property type="project" value="InterPro"/>
</dbReference>
<dbReference type="InterPro" id="IPR039420">
    <property type="entry name" value="WalR-like"/>
</dbReference>
<dbReference type="InterPro" id="IPR058245">
    <property type="entry name" value="NreC/VraR/RcsB-like_REC"/>
</dbReference>
<dbReference type="Pfam" id="PF00196">
    <property type="entry name" value="GerE"/>
    <property type="match status" value="1"/>
</dbReference>
<keyword evidence="4" id="KW-0804">Transcription</keyword>
<proteinExistence type="predicted"/>
<dbReference type="SMART" id="SM00421">
    <property type="entry name" value="HTH_LUXR"/>
    <property type="match status" value="1"/>
</dbReference>
<dbReference type="InterPro" id="IPR011006">
    <property type="entry name" value="CheY-like_superfamily"/>
</dbReference>
<evidence type="ECO:0000259" key="6">
    <source>
        <dbReference type="PROSITE" id="PS50043"/>
    </source>
</evidence>
<evidence type="ECO:0000313" key="8">
    <source>
        <dbReference type="EMBL" id="KAA5535007.1"/>
    </source>
</evidence>
<dbReference type="PROSITE" id="PS50043">
    <property type="entry name" value="HTH_LUXR_2"/>
    <property type="match status" value="1"/>
</dbReference>
<dbReference type="Gene3D" id="3.40.50.2300">
    <property type="match status" value="1"/>
</dbReference>
<feature type="domain" description="HTH luxR-type" evidence="6">
    <location>
        <begin position="147"/>
        <end position="212"/>
    </location>
</feature>
<sequence length="215" mass="24781">MSETISVALVDDHKLLRNGLSNFIKSNPNFKVVFEADNGIDLQKKIKSQLLPDVVLMDINMPLMDGYDATEWLYKHYPSVKVIALSMYDSEECIIRMLRRGAKGYLLKDTEPSELIKAIQETKDNGYYYTPMVARQISLLINDKENEQKNASVLSEREMELLKYMASEMTYKEIADKMNLSPKTVENHREKICEKLQIKTRVGLVMYAMKNGIVK</sequence>
<feature type="domain" description="Response regulatory" evidence="7">
    <location>
        <begin position="6"/>
        <end position="123"/>
    </location>
</feature>
<evidence type="ECO:0000256" key="5">
    <source>
        <dbReference type="PROSITE-ProRule" id="PRU00169"/>
    </source>
</evidence>
<protein>
    <submittedName>
        <fullName evidence="8">Response regulator transcription factor</fullName>
    </submittedName>
</protein>
<dbReference type="GO" id="GO:0000160">
    <property type="term" value="P:phosphorelay signal transduction system"/>
    <property type="evidence" value="ECO:0007669"/>
    <property type="project" value="InterPro"/>
</dbReference>
<keyword evidence="2" id="KW-0805">Transcription regulation</keyword>
<organism evidence="8 9">
    <name type="scientific">Taibaiella lutea</name>
    <dbReference type="NCBI Taxonomy" id="2608001"/>
    <lineage>
        <taxon>Bacteria</taxon>
        <taxon>Pseudomonadati</taxon>
        <taxon>Bacteroidota</taxon>
        <taxon>Chitinophagia</taxon>
        <taxon>Chitinophagales</taxon>
        <taxon>Chitinophagaceae</taxon>
        <taxon>Taibaiella</taxon>
    </lineage>
</organism>
<dbReference type="PANTHER" id="PTHR43214:SF41">
    <property type="entry name" value="NITRATE_NITRITE RESPONSE REGULATOR PROTEIN NARP"/>
    <property type="match status" value="1"/>
</dbReference>
<dbReference type="CDD" id="cd17535">
    <property type="entry name" value="REC_NarL-like"/>
    <property type="match status" value="1"/>
</dbReference>
<comment type="caution">
    <text evidence="8">The sequence shown here is derived from an EMBL/GenBank/DDBJ whole genome shotgun (WGS) entry which is preliminary data.</text>
</comment>
<dbReference type="SUPFAM" id="SSF52172">
    <property type="entry name" value="CheY-like"/>
    <property type="match status" value="1"/>
</dbReference>
<reference evidence="8 9" key="1">
    <citation type="submission" date="2019-09" db="EMBL/GenBank/DDBJ databases">
        <title>Genome sequence and assembly of Taibaiella sp.</title>
        <authorList>
            <person name="Chhetri G."/>
        </authorList>
    </citation>
    <scope>NUCLEOTIDE SEQUENCE [LARGE SCALE GENOMIC DNA]</scope>
    <source>
        <strain evidence="8 9">KVB11</strain>
    </source>
</reference>
<dbReference type="PANTHER" id="PTHR43214">
    <property type="entry name" value="TWO-COMPONENT RESPONSE REGULATOR"/>
    <property type="match status" value="1"/>
</dbReference>
<dbReference type="PROSITE" id="PS50110">
    <property type="entry name" value="RESPONSE_REGULATORY"/>
    <property type="match status" value="1"/>
</dbReference>
<dbReference type="EMBL" id="VWSH01000002">
    <property type="protein sequence ID" value="KAA5535007.1"/>
    <property type="molecule type" value="Genomic_DNA"/>
</dbReference>
<evidence type="ECO:0000256" key="4">
    <source>
        <dbReference type="ARBA" id="ARBA00023163"/>
    </source>
</evidence>
<keyword evidence="9" id="KW-1185">Reference proteome</keyword>
<keyword evidence="3" id="KW-0238">DNA-binding</keyword>
<dbReference type="InterPro" id="IPR016032">
    <property type="entry name" value="Sig_transdc_resp-reg_C-effctor"/>
</dbReference>
<evidence type="ECO:0000256" key="2">
    <source>
        <dbReference type="ARBA" id="ARBA00023015"/>
    </source>
</evidence>
<accession>A0A5M6CJ09</accession>
<dbReference type="AlphaFoldDB" id="A0A5M6CJ09"/>
<dbReference type="SMART" id="SM00448">
    <property type="entry name" value="REC"/>
    <property type="match status" value="1"/>
</dbReference>